<dbReference type="GO" id="GO:0003677">
    <property type="term" value="F:DNA binding"/>
    <property type="evidence" value="ECO:0007669"/>
    <property type="project" value="UniProtKB-KW"/>
</dbReference>
<keyword evidence="2" id="KW-0731">Sigma factor</keyword>
<gene>
    <name evidence="6" type="ORF">GCM10012280_68940</name>
</gene>
<evidence type="ECO:0000256" key="2">
    <source>
        <dbReference type="ARBA" id="ARBA00023082"/>
    </source>
</evidence>
<evidence type="ECO:0000259" key="5">
    <source>
        <dbReference type="Pfam" id="PF04542"/>
    </source>
</evidence>
<dbReference type="NCBIfam" id="TIGR02937">
    <property type="entry name" value="sigma70-ECF"/>
    <property type="match status" value="1"/>
</dbReference>
<keyword evidence="3" id="KW-0238">DNA-binding</keyword>
<dbReference type="RefSeq" id="WP_189135749.1">
    <property type="nucleotide sequence ID" value="NZ_BMMS01000056.1"/>
</dbReference>
<dbReference type="PANTHER" id="PTHR43133:SF8">
    <property type="entry name" value="RNA POLYMERASE SIGMA FACTOR HI_1459-RELATED"/>
    <property type="match status" value="1"/>
</dbReference>
<dbReference type="AlphaFoldDB" id="A0A917ZY46"/>
<keyword evidence="7" id="KW-1185">Reference proteome</keyword>
<keyword evidence="4" id="KW-0804">Transcription</keyword>
<dbReference type="GO" id="GO:0016987">
    <property type="term" value="F:sigma factor activity"/>
    <property type="evidence" value="ECO:0007669"/>
    <property type="project" value="UniProtKB-KW"/>
</dbReference>
<name>A0A917ZY46_9ACTN</name>
<evidence type="ECO:0000256" key="1">
    <source>
        <dbReference type="ARBA" id="ARBA00023015"/>
    </source>
</evidence>
<reference evidence="6" key="1">
    <citation type="journal article" date="2014" name="Int. J. Syst. Evol. Microbiol.">
        <title>Complete genome sequence of Corynebacterium casei LMG S-19264T (=DSM 44701T), isolated from a smear-ripened cheese.</title>
        <authorList>
            <consortium name="US DOE Joint Genome Institute (JGI-PGF)"/>
            <person name="Walter F."/>
            <person name="Albersmeier A."/>
            <person name="Kalinowski J."/>
            <person name="Ruckert C."/>
        </authorList>
    </citation>
    <scope>NUCLEOTIDE SEQUENCE</scope>
    <source>
        <strain evidence="6">CGMCC 4.7201</strain>
    </source>
</reference>
<keyword evidence="1" id="KW-0805">Transcription regulation</keyword>
<feature type="domain" description="RNA polymerase sigma-70 region 2" evidence="5">
    <location>
        <begin position="38"/>
        <end position="105"/>
    </location>
</feature>
<protein>
    <recommendedName>
        <fullName evidence="5">RNA polymerase sigma-70 region 2 domain-containing protein</fullName>
    </recommendedName>
</protein>
<evidence type="ECO:0000256" key="3">
    <source>
        <dbReference type="ARBA" id="ARBA00023125"/>
    </source>
</evidence>
<dbReference type="PANTHER" id="PTHR43133">
    <property type="entry name" value="RNA POLYMERASE ECF-TYPE SIGMA FACTO"/>
    <property type="match status" value="1"/>
</dbReference>
<dbReference type="Proteomes" id="UP000641932">
    <property type="component" value="Unassembled WGS sequence"/>
</dbReference>
<dbReference type="InterPro" id="IPR014284">
    <property type="entry name" value="RNA_pol_sigma-70_dom"/>
</dbReference>
<dbReference type="EMBL" id="BMMS01000056">
    <property type="protein sequence ID" value="GGP00356.1"/>
    <property type="molecule type" value="Genomic_DNA"/>
</dbReference>
<dbReference type="Gene3D" id="1.10.1740.10">
    <property type="match status" value="1"/>
</dbReference>
<accession>A0A917ZY46</accession>
<evidence type="ECO:0000313" key="7">
    <source>
        <dbReference type="Proteomes" id="UP000641932"/>
    </source>
</evidence>
<dbReference type="InterPro" id="IPR013325">
    <property type="entry name" value="RNA_pol_sigma_r2"/>
</dbReference>
<organism evidence="6 7">
    <name type="scientific">Wenjunlia tyrosinilytica</name>
    <dbReference type="NCBI Taxonomy" id="1544741"/>
    <lineage>
        <taxon>Bacteria</taxon>
        <taxon>Bacillati</taxon>
        <taxon>Actinomycetota</taxon>
        <taxon>Actinomycetes</taxon>
        <taxon>Kitasatosporales</taxon>
        <taxon>Streptomycetaceae</taxon>
        <taxon>Wenjunlia</taxon>
    </lineage>
</organism>
<dbReference type="GO" id="GO:0006352">
    <property type="term" value="P:DNA-templated transcription initiation"/>
    <property type="evidence" value="ECO:0007669"/>
    <property type="project" value="InterPro"/>
</dbReference>
<dbReference type="Pfam" id="PF04542">
    <property type="entry name" value="Sigma70_r2"/>
    <property type="match status" value="1"/>
</dbReference>
<comment type="caution">
    <text evidence="6">The sequence shown here is derived from an EMBL/GenBank/DDBJ whole genome shotgun (WGS) entry which is preliminary data.</text>
</comment>
<reference evidence="6" key="2">
    <citation type="submission" date="2020-09" db="EMBL/GenBank/DDBJ databases">
        <authorList>
            <person name="Sun Q."/>
            <person name="Zhou Y."/>
        </authorList>
    </citation>
    <scope>NUCLEOTIDE SEQUENCE</scope>
    <source>
        <strain evidence="6">CGMCC 4.7201</strain>
    </source>
</reference>
<proteinExistence type="predicted"/>
<dbReference type="SUPFAM" id="SSF88946">
    <property type="entry name" value="Sigma2 domain of RNA polymerase sigma factors"/>
    <property type="match status" value="1"/>
</dbReference>
<evidence type="ECO:0000256" key="4">
    <source>
        <dbReference type="ARBA" id="ARBA00023163"/>
    </source>
</evidence>
<dbReference type="InterPro" id="IPR007627">
    <property type="entry name" value="RNA_pol_sigma70_r2"/>
</dbReference>
<dbReference type="InterPro" id="IPR039425">
    <property type="entry name" value="RNA_pol_sigma-70-like"/>
</dbReference>
<evidence type="ECO:0000313" key="6">
    <source>
        <dbReference type="EMBL" id="GGP00356.1"/>
    </source>
</evidence>
<sequence>MASEPLTLSELSDADLVLCLRQEPRPPRQARTQVYQVIIERHAHDIHRYLAGTLRNAEDANDVGQITFTEALKLLEDCRWPAESARLGGWLMEIAKLRVRKHRSRGAKEVLGFEESTVKDLADHTQVVHRGHDPVRLAEVLRLLPEVVASLDPFDQKLYQFRHVAELGTIEIAARLNKPEKTISNRSTRLCHKIAERFHVLILTKGDRTRCPELARILDEHVGKGFTKDLYKQVVKHYSTCPTCGDCVVCRREINALKWDYAPALIPVVFATAFREQVSQAIEHIAPKTHAAPHQPSAGRGAPAGMGATAIAVSILLFTSSSTPPGSQTTPAPPLVHASPVANVLPCKEESIVRPPKGRIPATVHLPNHILLPAEAAVAGSRDVFYGENRPHFVLGPKGSTCQASRGADGNVTFGMERDNHHSGVIEAWSPGGVSIQRSWGCEYIPEVASLVSDHDCTQPSGHVVEPISTGTPNFYASLVWAPQGDRRLWNDGITRSNSTVALFVSQVSTSGGSSIYCNLPDRQDKICAASLSLFLAQSGESAGIKSDNYKRLASTIRAFVEHH</sequence>